<dbReference type="InterPro" id="IPR002744">
    <property type="entry name" value="MIP18-like"/>
</dbReference>
<evidence type="ECO:0000313" key="2">
    <source>
        <dbReference type="EMBL" id="OGG07675.1"/>
    </source>
</evidence>
<dbReference type="PANTHER" id="PTHR42831:SF1">
    <property type="entry name" value="FE-S PROTEIN MATURATION AUXILIARY FACTOR YITW"/>
    <property type="match status" value="1"/>
</dbReference>
<dbReference type="Pfam" id="PF01883">
    <property type="entry name" value="FeS_assembly_P"/>
    <property type="match status" value="1"/>
</dbReference>
<gene>
    <name evidence="2" type="ORF">A2872_01805</name>
</gene>
<feature type="domain" description="MIP18 family-like" evidence="1">
    <location>
        <begin position="11"/>
        <end position="80"/>
    </location>
</feature>
<evidence type="ECO:0000313" key="3">
    <source>
        <dbReference type="Proteomes" id="UP000178681"/>
    </source>
</evidence>
<name>A0A1F5Z5N2_9BACT</name>
<dbReference type="SUPFAM" id="SSF117916">
    <property type="entry name" value="Fe-S cluster assembly (FSCA) domain-like"/>
    <property type="match status" value="1"/>
</dbReference>
<accession>A0A1F5Z5N2</accession>
<protein>
    <recommendedName>
        <fullName evidence="1">MIP18 family-like domain-containing protein</fullName>
    </recommendedName>
</protein>
<reference evidence="2 3" key="1">
    <citation type="journal article" date="2016" name="Nat. Commun.">
        <title>Thousands of microbial genomes shed light on interconnected biogeochemical processes in an aquifer system.</title>
        <authorList>
            <person name="Anantharaman K."/>
            <person name="Brown C.T."/>
            <person name="Hug L.A."/>
            <person name="Sharon I."/>
            <person name="Castelle C.J."/>
            <person name="Probst A.J."/>
            <person name="Thomas B.C."/>
            <person name="Singh A."/>
            <person name="Wilkins M.J."/>
            <person name="Karaoz U."/>
            <person name="Brodie E.L."/>
            <person name="Williams K.H."/>
            <person name="Hubbard S.S."/>
            <person name="Banfield J.F."/>
        </authorList>
    </citation>
    <scope>NUCLEOTIDE SEQUENCE [LARGE SCALE GENOMIC DNA]</scope>
</reference>
<dbReference type="Gene3D" id="3.30.300.130">
    <property type="entry name" value="Fe-S cluster assembly (FSCA)"/>
    <property type="match status" value="1"/>
</dbReference>
<proteinExistence type="predicted"/>
<dbReference type="PANTHER" id="PTHR42831">
    <property type="entry name" value="FE-S PROTEIN MATURATION AUXILIARY FACTOR YITW"/>
    <property type="match status" value="1"/>
</dbReference>
<dbReference type="InterPro" id="IPR034904">
    <property type="entry name" value="FSCA_dom_sf"/>
</dbReference>
<sequence length="102" mass="11432">MNKDSNLAKLIKERLKNVIDPELGVDIVSLGLVYDVKFEDHTAKIIMTLTTPGCPFGPIFDAMIKNELMSLKEIKNVIVDVTFDPPWEPAKVDTETRKALGF</sequence>
<dbReference type="EMBL" id="MFJG01000003">
    <property type="protein sequence ID" value="OGG07675.1"/>
    <property type="molecule type" value="Genomic_DNA"/>
</dbReference>
<dbReference type="Proteomes" id="UP000178681">
    <property type="component" value="Unassembled WGS sequence"/>
</dbReference>
<dbReference type="InterPro" id="IPR052339">
    <property type="entry name" value="Fe-S_Maturation_MIP18"/>
</dbReference>
<organism evidence="2 3">
    <name type="scientific">Candidatus Gottesmanbacteria bacterium RIFCSPHIGHO2_01_FULL_42_12</name>
    <dbReference type="NCBI Taxonomy" id="1798377"/>
    <lineage>
        <taxon>Bacteria</taxon>
        <taxon>Candidatus Gottesmaniibacteriota</taxon>
    </lineage>
</organism>
<dbReference type="AlphaFoldDB" id="A0A1F5Z5N2"/>
<dbReference type="STRING" id="1798377.A2872_01805"/>
<evidence type="ECO:0000259" key="1">
    <source>
        <dbReference type="Pfam" id="PF01883"/>
    </source>
</evidence>
<comment type="caution">
    <text evidence="2">The sequence shown here is derived from an EMBL/GenBank/DDBJ whole genome shotgun (WGS) entry which is preliminary data.</text>
</comment>